<dbReference type="InterPro" id="IPR010982">
    <property type="entry name" value="Lambda_DNA-bd_dom_sf"/>
</dbReference>
<name>A0A2N3PR75_9PROT</name>
<dbReference type="CDD" id="cd00093">
    <property type="entry name" value="HTH_XRE"/>
    <property type="match status" value="1"/>
</dbReference>
<dbReference type="SUPFAM" id="SSF47413">
    <property type="entry name" value="lambda repressor-like DNA-binding domains"/>
    <property type="match status" value="1"/>
</dbReference>
<dbReference type="Pfam" id="PF17765">
    <property type="entry name" value="MLTR_LBD"/>
    <property type="match status" value="1"/>
</dbReference>
<evidence type="ECO:0000313" key="3">
    <source>
        <dbReference type="Proteomes" id="UP000233293"/>
    </source>
</evidence>
<sequence>MSNDHSNQSEARRREFGDFLRSRRERLMPSSVGLPDGFRRRTPGLRREEVALLAGVGTTWYTWLEQGRDVRPSAEVLNALANALRLDPAGRQYLFVLADRPSPRPHGTGPEHVPESLIRMLRSMVDQPAYVLGRRWDVLAWNEAATAVFGDFGRLEGDARNLIHMMFANESHRRLLADWDDLAPLSLAMFRADSAHYAGDPDFERLIALLMERSPEFRSWWPHHDVIHQPSTVKRIQHPTAGRLIFEYMSLDVANHPGMRFVVCTPSDGAKA</sequence>
<protein>
    <submittedName>
        <fullName evidence="2">Transcriptional regulator</fullName>
    </submittedName>
</protein>
<dbReference type="Gene3D" id="3.30.450.180">
    <property type="match status" value="1"/>
</dbReference>
<comment type="caution">
    <text evidence="2">The sequence shown here is derived from an EMBL/GenBank/DDBJ whole genome shotgun (WGS) entry which is preliminary data.</text>
</comment>
<dbReference type="Gene3D" id="1.10.260.40">
    <property type="entry name" value="lambda repressor-like DNA-binding domains"/>
    <property type="match status" value="1"/>
</dbReference>
<dbReference type="OrthoDB" id="5346389at2"/>
<dbReference type="AlphaFoldDB" id="A0A2N3PR75"/>
<dbReference type="InterPro" id="IPR041413">
    <property type="entry name" value="MLTR_LBD"/>
</dbReference>
<accession>A0A2N3PR75</accession>
<dbReference type="EMBL" id="PIUM01000025">
    <property type="protein sequence ID" value="PKU22907.1"/>
    <property type="molecule type" value="Genomic_DNA"/>
</dbReference>
<dbReference type="Pfam" id="PF13560">
    <property type="entry name" value="HTH_31"/>
    <property type="match status" value="1"/>
</dbReference>
<dbReference type="PANTHER" id="PTHR35010:SF3">
    <property type="entry name" value="BLL4873 PROTEIN"/>
    <property type="match status" value="1"/>
</dbReference>
<evidence type="ECO:0000313" key="2">
    <source>
        <dbReference type="EMBL" id="PKU22907.1"/>
    </source>
</evidence>
<keyword evidence="3" id="KW-1185">Reference proteome</keyword>
<gene>
    <name evidence="2" type="ORF">CWS72_18800</name>
</gene>
<dbReference type="Proteomes" id="UP000233293">
    <property type="component" value="Unassembled WGS sequence"/>
</dbReference>
<dbReference type="RefSeq" id="WP_101252181.1">
    <property type="nucleotide sequence ID" value="NZ_PIUM01000025.1"/>
</dbReference>
<organism evidence="2 3">
    <name type="scientific">Telmatospirillum siberiense</name>
    <dbReference type="NCBI Taxonomy" id="382514"/>
    <lineage>
        <taxon>Bacteria</taxon>
        <taxon>Pseudomonadati</taxon>
        <taxon>Pseudomonadota</taxon>
        <taxon>Alphaproteobacteria</taxon>
        <taxon>Rhodospirillales</taxon>
        <taxon>Rhodospirillaceae</taxon>
        <taxon>Telmatospirillum</taxon>
    </lineage>
</organism>
<evidence type="ECO:0000259" key="1">
    <source>
        <dbReference type="SMART" id="SM00530"/>
    </source>
</evidence>
<reference evidence="3" key="1">
    <citation type="submission" date="2017-12" db="EMBL/GenBank/DDBJ databases">
        <title>Draft genome sequence of Telmatospirillum siberiense 26-4b1T, an acidotolerant peatland alphaproteobacterium potentially involved in sulfur cycling.</title>
        <authorList>
            <person name="Hausmann B."/>
            <person name="Pjevac P."/>
            <person name="Schreck K."/>
            <person name="Herbold C.W."/>
            <person name="Daims H."/>
            <person name="Wagner M."/>
            <person name="Pester M."/>
            <person name="Loy A."/>
        </authorList>
    </citation>
    <scope>NUCLEOTIDE SEQUENCE [LARGE SCALE GENOMIC DNA]</scope>
    <source>
        <strain evidence="3">26-4b1</strain>
    </source>
</reference>
<dbReference type="PANTHER" id="PTHR35010">
    <property type="entry name" value="BLL4672 PROTEIN-RELATED"/>
    <property type="match status" value="1"/>
</dbReference>
<dbReference type="SMART" id="SM00530">
    <property type="entry name" value="HTH_XRE"/>
    <property type="match status" value="1"/>
</dbReference>
<proteinExistence type="predicted"/>
<dbReference type="GO" id="GO:0003677">
    <property type="term" value="F:DNA binding"/>
    <property type="evidence" value="ECO:0007669"/>
    <property type="project" value="InterPro"/>
</dbReference>
<feature type="domain" description="HTH cro/C1-type" evidence="1">
    <location>
        <begin position="19"/>
        <end position="91"/>
    </location>
</feature>
<dbReference type="InterPro" id="IPR001387">
    <property type="entry name" value="Cro/C1-type_HTH"/>
</dbReference>